<evidence type="ECO:0000256" key="1">
    <source>
        <dbReference type="SAM" id="Phobius"/>
    </source>
</evidence>
<keyword evidence="3" id="KW-1185">Reference proteome</keyword>
<keyword evidence="1" id="KW-1133">Transmembrane helix</keyword>
<reference evidence="2 3" key="1">
    <citation type="submission" date="2013-07" db="EMBL/GenBank/DDBJ databases">
        <authorList>
            <consortium name="DOE Joint Genome Institute"/>
            <person name="Anderson I."/>
            <person name="Huntemann M."/>
            <person name="Han J."/>
            <person name="Chen A."/>
            <person name="Kyrpides N."/>
            <person name="Mavromatis K."/>
            <person name="Markowitz V."/>
            <person name="Palaniappan K."/>
            <person name="Ivanova N."/>
            <person name="Schaumberg A."/>
            <person name="Pati A."/>
            <person name="Liolios K."/>
            <person name="Nordberg H.P."/>
            <person name="Cantor M.N."/>
            <person name="Hua S.X."/>
            <person name="Woyke T."/>
        </authorList>
    </citation>
    <scope>NUCLEOTIDE SEQUENCE [LARGE SCALE GENOMIC DNA]</scope>
    <source>
        <strain evidence="2 3">DSM 19268</strain>
    </source>
</reference>
<comment type="caution">
    <text evidence="2">The sequence shown here is derived from an EMBL/GenBank/DDBJ whole genome shotgun (WGS) entry which is preliminary data.</text>
</comment>
<proteinExistence type="predicted"/>
<gene>
    <name evidence="2" type="ORF">SacsacDRAFT_0155</name>
</gene>
<dbReference type="EMBL" id="JFBU01000001">
    <property type="protein sequence ID" value="EXG83190.1"/>
    <property type="molecule type" value="Genomic_DNA"/>
</dbReference>
<accession>A0A010YSN6</accession>
<evidence type="ECO:0000313" key="3">
    <source>
        <dbReference type="Proteomes" id="UP000053380"/>
    </source>
</evidence>
<dbReference type="HOGENOM" id="CLU_2384393_0_0_9"/>
<organism evidence="2 3">
    <name type="scientific">Saccharibacillus sacchari DSM 19268</name>
    <dbReference type="NCBI Taxonomy" id="915437"/>
    <lineage>
        <taxon>Bacteria</taxon>
        <taxon>Bacillati</taxon>
        <taxon>Bacillota</taxon>
        <taxon>Bacilli</taxon>
        <taxon>Bacillales</taxon>
        <taxon>Paenibacillaceae</taxon>
        <taxon>Saccharibacillus</taxon>
    </lineage>
</organism>
<dbReference type="Proteomes" id="UP000053380">
    <property type="component" value="Unassembled WGS sequence"/>
</dbReference>
<keyword evidence="1" id="KW-0812">Transmembrane</keyword>
<dbReference type="RefSeq" id="WP_037282490.1">
    <property type="nucleotide sequence ID" value="NZ_KK073875.1"/>
</dbReference>
<evidence type="ECO:0000313" key="2">
    <source>
        <dbReference type="EMBL" id="EXG83190.1"/>
    </source>
</evidence>
<feature type="transmembrane region" description="Helical" evidence="1">
    <location>
        <begin position="74"/>
        <end position="93"/>
    </location>
</feature>
<sequence length="94" mass="10210">MEEKSAKPDYPNARDGRSPWLELWLHPRQVTRWFLNSDDPWKNALLLAVLSGALGGLSTASGDNWGDDLSMPGLIIRALVVGSIGGLLGYYLGA</sequence>
<name>A0A010YSN6_9BACL</name>
<feature type="transmembrane region" description="Helical" evidence="1">
    <location>
        <begin position="44"/>
        <end position="62"/>
    </location>
</feature>
<protein>
    <submittedName>
        <fullName evidence="2">Uncharacterized protein</fullName>
    </submittedName>
</protein>
<dbReference type="AlphaFoldDB" id="A0A010YSN6"/>
<keyword evidence="1" id="KW-0472">Membrane</keyword>